<organism evidence="6">
    <name type="scientific">marine metagenome</name>
    <dbReference type="NCBI Taxonomy" id="408172"/>
    <lineage>
        <taxon>unclassified sequences</taxon>
        <taxon>metagenomes</taxon>
        <taxon>ecological metagenomes</taxon>
    </lineage>
</organism>
<dbReference type="GO" id="GO:0160148">
    <property type="term" value="F:tRNA pseudouridine(55) synthase activity"/>
    <property type="evidence" value="ECO:0007669"/>
    <property type="project" value="UniProtKB-EC"/>
</dbReference>
<reference evidence="6" key="1">
    <citation type="submission" date="2018-05" db="EMBL/GenBank/DDBJ databases">
        <authorList>
            <person name="Lanie J.A."/>
            <person name="Ng W.-L."/>
            <person name="Kazmierczak K.M."/>
            <person name="Andrzejewski T.M."/>
            <person name="Davidsen T.M."/>
            <person name="Wayne K.J."/>
            <person name="Tettelin H."/>
            <person name="Glass J.I."/>
            <person name="Rusch D."/>
            <person name="Podicherti R."/>
            <person name="Tsui H.-C.T."/>
            <person name="Winkler M.E."/>
        </authorList>
    </citation>
    <scope>NUCLEOTIDE SEQUENCE</scope>
</reference>
<dbReference type="CDD" id="cd02573">
    <property type="entry name" value="PseudoU_synth_EcTruB"/>
    <property type="match status" value="1"/>
</dbReference>
<evidence type="ECO:0000259" key="4">
    <source>
        <dbReference type="Pfam" id="PF01509"/>
    </source>
</evidence>
<evidence type="ECO:0000256" key="1">
    <source>
        <dbReference type="ARBA" id="ARBA00012787"/>
    </source>
</evidence>
<dbReference type="HAMAP" id="MF_01080">
    <property type="entry name" value="TruB_bact"/>
    <property type="match status" value="1"/>
</dbReference>
<protein>
    <recommendedName>
        <fullName evidence="1">tRNA pseudouridine(55) synthase</fullName>
        <ecNumber evidence="1">5.4.99.25</ecNumber>
    </recommendedName>
</protein>
<keyword evidence="2" id="KW-0819">tRNA processing</keyword>
<dbReference type="GO" id="GO:1990481">
    <property type="term" value="P:mRNA pseudouridine synthesis"/>
    <property type="evidence" value="ECO:0007669"/>
    <property type="project" value="TreeGrafter"/>
</dbReference>
<feature type="domain" description="tRNA pseudouridylate synthase B C-terminal" evidence="5">
    <location>
        <begin position="180"/>
        <end position="223"/>
    </location>
</feature>
<dbReference type="InterPro" id="IPR020103">
    <property type="entry name" value="PsdUridine_synth_cat_dom_sf"/>
</dbReference>
<name>A0A382P987_9ZZZZ</name>
<keyword evidence="3" id="KW-0413">Isomerase</keyword>
<feature type="domain" description="Pseudouridine synthase II N-terminal" evidence="4">
    <location>
        <begin position="31"/>
        <end position="179"/>
    </location>
</feature>
<dbReference type="PANTHER" id="PTHR13767">
    <property type="entry name" value="TRNA-PSEUDOURIDINE SYNTHASE"/>
    <property type="match status" value="1"/>
</dbReference>
<dbReference type="Pfam" id="PF01509">
    <property type="entry name" value="TruB_N"/>
    <property type="match status" value="1"/>
</dbReference>
<dbReference type="AlphaFoldDB" id="A0A382P987"/>
<gene>
    <name evidence="6" type="ORF">METZ01_LOCUS322231</name>
</gene>
<dbReference type="GO" id="GO:0003723">
    <property type="term" value="F:RNA binding"/>
    <property type="evidence" value="ECO:0007669"/>
    <property type="project" value="InterPro"/>
</dbReference>
<dbReference type="GO" id="GO:0006400">
    <property type="term" value="P:tRNA modification"/>
    <property type="evidence" value="ECO:0007669"/>
    <property type="project" value="TreeGrafter"/>
</dbReference>
<sequence>MTRKTDSEIAGVLVVDKGKGPSSHDIVASLRRILQMRRIGHCGTLDPLANGVLVVCLGRYTRLNRWLSETDKVYEATISLGATSITGDSQGPILQGSGYSIPDANEVIYKLQGFSGEIDQVPHAYSAVKVAGVRSYKRARRGEEVVLKARCIRIYSIQLVTYDFPQLLLRVHCSSGTYIRSLAADLGKSLDTGAYLADLRRLRVGCLGIDMALTLDDIAAKQERGIIEESFAHPRQALSDLAAIELDDVNLGNFTQGKTIQGLPVSVVNENEVCAVFDSVETLYGIGRWQEGALQPFCVLQQ</sequence>
<accession>A0A382P987</accession>
<dbReference type="Gene3D" id="3.30.2350.10">
    <property type="entry name" value="Pseudouridine synthase"/>
    <property type="match status" value="1"/>
</dbReference>
<dbReference type="Pfam" id="PF16198">
    <property type="entry name" value="TruB_C_2"/>
    <property type="match status" value="1"/>
</dbReference>
<evidence type="ECO:0000259" key="5">
    <source>
        <dbReference type="Pfam" id="PF16198"/>
    </source>
</evidence>
<dbReference type="InterPro" id="IPR002501">
    <property type="entry name" value="PsdUridine_synth_N"/>
</dbReference>
<proteinExistence type="inferred from homology"/>
<dbReference type="InterPro" id="IPR032819">
    <property type="entry name" value="TruB_C"/>
</dbReference>
<dbReference type="PANTHER" id="PTHR13767:SF2">
    <property type="entry name" value="PSEUDOURIDYLATE SYNTHASE TRUB1"/>
    <property type="match status" value="1"/>
</dbReference>
<dbReference type="NCBIfam" id="TIGR00431">
    <property type="entry name" value="TruB"/>
    <property type="match status" value="1"/>
</dbReference>
<evidence type="ECO:0000256" key="2">
    <source>
        <dbReference type="ARBA" id="ARBA00022694"/>
    </source>
</evidence>
<dbReference type="EMBL" id="UINC01105441">
    <property type="protein sequence ID" value="SVC69377.1"/>
    <property type="molecule type" value="Genomic_DNA"/>
</dbReference>
<dbReference type="InterPro" id="IPR014780">
    <property type="entry name" value="tRNA_psdUridine_synth_TruB"/>
</dbReference>
<evidence type="ECO:0000256" key="3">
    <source>
        <dbReference type="ARBA" id="ARBA00023235"/>
    </source>
</evidence>
<dbReference type="EC" id="5.4.99.25" evidence="1"/>
<dbReference type="SUPFAM" id="SSF55120">
    <property type="entry name" value="Pseudouridine synthase"/>
    <property type="match status" value="1"/>
</dbReference>
<evidence type="ECO:0000313" key="6">
    <source>
        <dbReference type="EMBL" id="SVC69377.1"/>
    </source>
</evidence>